<dbReference type="PANTHER" id="PTHR46343:SF2">
    <property type="entry name" value="SUSHI_VON WILLEBRAND FACTOR TYPE A_EGF_PENTRAXIN DOMAIN-CONTAINING 1"/>
    <property type="match status" value="1"/>
</dbReference>
<dbReference type="Proteomes" id="UP000507470">
    <property type="component" value="Unassembled WGS sequence"/>
</dbReference>
<feature type="transmembrane region" description="Helical" evidence="2">
    <location>
        <begin position="251"/>
        <end position="273"/>
    </location>
</feature>
<dbReference type="InterPro" id="IPR011641">
    <property type="entry name" value="Tyr-kin_ephrin_A/B_rcpt-like"/>
</dbReference>
<evidence type="ECO:0000313" key="5">
    <source>
        <dbReference type="Proteomes" id="UP000507470"/>
    </source>
</evidence>
<dbReference type="PANTHER" id="PTHR46343">
    <property type="entry name" value="HYR DOMAIN-CONTAINING PROTEIN"/>
    <property type="match status" value="1"/>
</dbReference>
<proteinExistence type="predicted"/>
<name>A0A6J8A6B8_MYTCO</name>
<keyword evidence="1" id="KW-0677">Repeat</keyword>
<keyword evidence="2" id="KW-1133">Transmembrane helix</keyword>
<accession>A0A6J8A6B8</accession>
<dbReference type="InterPro" id="IPR009030">
    <property type="entry name" value="Growth_fac_rcpt_cys_sf"/>
</dbReference>
<evidence type="ECO:0000256" key="1">
    <source>
        <dbReference type="ARBA" id="ARBA00022737"/>
    </source>
</evidence>
<keyword evidence="2" id="KW-0472">Membrane</keyword>
<dbReference type="SMART" id="SM01411">
    <property type="entry name" value="Ephrin_rec_like"/>
    <property type="match status" value="1"/>
</dbReference>
<dbReference type="InterPro" id="IPR003410">
    <property type="entry name" value="HYR_dom"/>
</dbReference>
<dbReference type="Pfam" id="PF02494">
    <property type="entry name" value="HYR"/>
    <property type="match status" value="1"/>
</dbReference>
<gene>
    <name evidence="4" type="ORF">MCOR_3845</name>
</gene>
<dbReference type="Gene3D" id="2.10.50.10">
    <property type="entry name" value="Tumor Necrosis Factor Receptor, subunit A, domain 2"/>
    <property type="match status" value="1"/>
</dbReference>
<evidence type="ECO:0000256" key="2">
    <source>
        <dbReference type="SAM" id="Phobius"/>
    </source>
</evidence>
<evidence type="ECO:0000313" key="4">
    <source>
        <dbReference type="EMBL" id="CAC5361892.1"/>
    </source>
</evidence>
<keyword evidence="5" id="KW-1185">Reference proteome</keyword>
<reference evidence="4 5" key="1">
    <citation type="submission" date="2020-06" db="EMBL/GenBank/DDBJ databases">
        <authorList>
            <person name="Li R."/>
            <person name="Bekaert M."/>
        </authorList>
    </citation>
    <scope>NUCLEOTIDE SEQUENCE [LARGE SCALE GENOMIC DNA]</scope>
    <source>
        <strain evidence="5">wild</strain>
    </source>
</reference>
<organism evidence="4 5">
    <name type="scientific">Mytilus coruscus</name>
    <name type="common">Sea mussel</name>
    <dbReference type="NCBI Taxonomy" id="42192"/>
    <lineage>
        <taxon>Eukaryota</taxon>
        <taxon>Metazoa</taxon>
        <taxon>Spiralia</taxon>
        <taxon>Lophotrochozoa</taxon>
        <taxon>Mollusca</taxon>
        <taxon>Bivalvia</taxon>
        <taxon>Autobranchia</taxon>
        <taxon>Pteriomorphia</taxon>
        <taxon>Mytilida</taxon>
        <taxon>Mytiloidea</taxon>
        <taxon>Mytilidae</taxon>
        <taxon>Mytilinae</taxon>
        <taxon>Mytilus</taxon>
    </lineage>
</organism>
<dbReference type="InterPro" id="IPR043555">
    <property type="entry name" value="SRPX-like"/>
</dbReference>
<dbReference type="EMBL" id="CACVKT020000707">
    <property type="protein sequence ID" value="CAC5361892.1"/>
    <property type="molecule type" value="Genomic_DNA"/>
</dbReference>
<feature type="domain" description="HYR" evidence="3">
    <location>
        <begin position="63"/>
        <end position="149"/>
    </location>
</feature>
<dbReference type="SUPFAM" id="SSF57184">
    <property type="entry name" value="Growth factor receptor domain"/>
    <property type="match status" value="1"/>
</dbReference>
<dbReference type="AlphaFoldDB" id="A0A6J8A6B8"/>
<evidence type="ECO:0000259" key="3">
    <source>
        <dbReference type="PROSITE" id="PS50825"/>
    </source>
</evidence>
<sequence length="352" mass="39370">MNILHCSFCPVSALTKHFHVRQAYPAVEDFIPHGTTLTVKCKSTREFSWAFCQSGQWTVEDKEYVEPPSFEQCPNTLMFYPGDNKDTAFISWDKPVVIDNKDKGLEPTQIKGPPPASEQGVNTYNVKYTVTDLAGNEGTECSFDIVIKHYDVVFPNSTEPAYTELQITDISLQKPFVVTFHIQCQTTCQGTWNHFTLEVPCSIGHYYSNGECLSCAIGTYQDETGQTFCVSCPKGMTTEGTDSISIDDLSIILAVCISIPILVIIVVVIVVICRQNGTTIQSSYFSNDGFEFDTITLGISSLPPVGYSLSPTKPRHGEAKQISNLSEDEHWRPIQRRECWTPEPMNSIEVDW</sequence>
<dbReference type="Pfam" id="PF07699">
    <property type="entry name" value="Ephrin_rec_like"/>
    <property type="match status" value="1"/>
</dbReference>
<dbReference type="PROSITE" id="PS50825">
    <property type="entry name" value="HYR"/>
    <property type="match status" value="1"/>
</dbReference>
<dbReference type="OrthoDB" id="430340at2759"/>
<keyword evidence="2" id="KW-0812">Transmembrane</keyword>
<protein>
    <recommendedName>
        <fullName evidence="3">HYR domain-containing protein</fullName>
    </recommendedName>
</protein>